<dbReference type="CDD" id="cd00570">
    <property type="entry name" value="GST_N_family"/>
    <property type="match status" value="1"/>
</dbReference>
<evidence type="ECO:0000256" key="1">
    <source>
        <dbReference type="ARBA" id="ARBA00007409"/>
    </source>
</evidence>
<dbReference type="SUPFAM" id="SSF47616">
    <property type="entry name" value="GST C-terminal domain-like"/>
    <property type="match status" value="1"/>
</dbReference>
<reference evidence="4" key="1">
    <citation type="journal article" date="2021" name="Nat. Commun.">
        <title>Genetic determinants of endophytism in the Arabidopsis root mycobiome.</title>
        <authorList>
            <person name="Mesny F."/>
            <person name="Miyauchi S."/>
            <person name="Thiergart T."/>
            <person name="Pickel B."/>
            <person name="Atanasova L."/>
            <person name="Karlsson M."/>
            <person name="Huettel B."/>
            <person name="Barry K.W."/>
            <person name="Haridas S."/>
            <person name="Chen C."/>
            <person name="Bauer D."/>
            <person name="Andreopoulos W."/>
            <person name="Pangilinan J."/>
            <person name="LaButti K."/>
            <person name="Riley R."/>
            <person name="Lipzen A."/>
            <person name="Clum A."/>
            <person name="Drula E."/>
            <person name="Henrissat B."/>
            <person name="Kohler A."/>
            <person name="Grigoriev I.V."/>
            <person name="Martin F.M."/>
            <person name="Hacquard S."/>
        </authorList>
    </citation>
    <scope>NUCLEOTIDE SEQUENCE</scope>
    <source>
        <strain evidence="4">MPI-CAGE-AT-0147</strain>
    </source>
</reference>
<dbReference type="SFLD" id="SFLDS00019">
    <property type="entry name" value="Glutathione_Transferase_(cytos"/>
    <property type="match status" value="1"/>
</dbReference>
<dbReference type="AlphaFoldDB" id="A0A9P9DNC7"/>
<dbReference type="Proteomes" id="UP000738349">
    <property type="component" value="Unassembled WGS sequence"/>
</dbReference>
<dbReference type="PROSITE" id="PS50405">
    <property type="entry name" value="GST_CTER"/>
    <property type="match status" value="1"/>
</dbReference>
<dbReference type="EMBL" id="JAGMUV010000024">
    <property type="protein sequence ID" value="KAH7121676.1"/>
    <property type="molecule type" value="Genomic_DNA"/>
</dbReference>
<gene>
    <name evidence="4" type="ORF">EDB81DRAFT_913973</name>
</gene>
<dbReference type="InterPro" id="IPR036282">
    <property type="entry name" value="Glutathione-S-Trfase_C_sf"/>
</dbReference>
<comment type="similarity">
    <text evidence="1">Belongs to the GST superfamily.</text>
</comment>
<evidence type="ECO:0000313" key="5">
    <source>
        <dbReference type="Proteomes" id="UP000738349"/>
    </source>
</evidence>
<dbReference type="SUPFAM" id="SSF52833">
    <property type="entry name" value="Thioredoxin-like"/>
    <property type="match status" value="1"/>
</dbReference>
<dbReference type="Gene3D" id="3.40.30.10">
    <property type="entry name" value="Glutaredoxin"/>
    <property type="match status" value="1"/>
</dbReference>
<name>A0A9P9DNC7_9HYPO</name>
<dbReference type="PANTHER" id="PTHR43968">
    <property type="match status" value="1"/>
</dbReference>
<dbReference type="GO" id="GO:0005737">
    <property type="term" value="C:cytoplasm"/>
    <property type="evidence" value="ECO:0007669"/>
    <property type="project" value="TreeGrafter"/>
</dbReference>
<protein>
    <submittedName>
        <fullName evidence="4">Thioredoxin-like protein</fullName>
    </submittedName>
</protein>
<accession>A0A9P9DNC7</accession>
<dbReference type="InterPro" id="IPR040079">
    <property type="entry name" value="Glutathione_S-Trfase"/>
</dbReference>
<dbReference type="InterPro" id="IPR004045">
    <property type="entry name" value="Glutathione_S-Trfase_N"/>
</dbReference>
<dbReference type="InterPro" id="IPR036249">
    <property type="entry name" value="Thioredoxin-like_sf"/>
</dbReference>
<sequence>MASRAKLILYTNLGCPWAHRAHIALMELDIPFEQVLIDLEVPRSPEYLKINPSGQVPALVYDGEIVRDSGTISQFLADAWPSHLVRPSGSLEGAFHRARITAFVDAYLSKFQGQVMKALVARTQTETNHAIEGALLDLGKWVEPLLHDSKPFFGGSEKLTLAEVLTASFVIRTYCFSRHGVLPENLPTLLSEKTPKFAKWAEAVMQHPSVASTFDEAIVVQGVNKMRAKYRSL</sequence>
<dbReference type="PROSITE" id="PS51354">
    <property type="entry name" value="GLUTAREDOXIN_2"/>
    <property type="match status" value="1"/>
</dbReference>
<dbReference type="InterPro" id="IPR050983">
    <property type="entry name" value="GST_Omega/HSP26"/>
</dbReference>
<dbReference type="OrthoDB" id="202840at2759"/>
<feature type="domain" description="GST C-terminal" evidence="3">
    <location>
        <begin position="93"/>
        <end position="232"/>
    </location>
</feature>
<proteinExistence type="inferred from homology"/>
<dbReference type="Pfam" id="PF13409">
    <property type="entry name" value="GST_N_2"/>
    <property type="match status" value="1"/>
</dbReference>
<dbReference type="InterPro" id="IPR010987">
    <property type="entry name" value="Glutathione-S-Trfase_C-like"/>
</dbReference>
<evidence type="ECO:0000313" key="4">
    <source>
        <dbReference type="EMBL" id="KAH7121676.1"/>
    </source>
</evidence>
<evidence type="ECO:0000259" key="3">
    <source>
        <dbReference type="PROSITE" id="PS50405"/>
    </source>
</evidence>
<dbReference type="Gene3D" id="1.20.1050.10">
    <property type="match status" value="1"/>
</dbReference>
<dbReference type="PROSITE" id="PS50404">
    <property type="entry name" value="GST_NTER"/>
    <property type="match status" value="1"/>
</dbReference>
<comment type="caution">
    <text evidence="4">The sequence shown here is derived from an EMBL/GenBank/DDBJ whole genome shotgun (WGS) entry which is preliminary data.</text>
</comment>
<evidence type="ECO:0000259" key="2">
    <source>
        <dbReference type="PROSITE" id="PS50404"/>
    </source>
</evidence>
<dbReference type="PANTHER" id="PTHR43968:SF8">
    <property type="entry name" value="S-TRANSFERASE, PUTATIVE (AFU_ORTHOLOGUE AFUA_2G00590)-RELATED"/>
    <property type="match status" value="1"/>
</dbReference>
<dbReference type="SFLD" id="SFLDG00358">
    <property type="entry name" value="Main_(cytGST)"/>
    <property type="match status" value="1"/>
</dbReference>
<feature type="domain" description="GST N-terminal" evidence="2">
    <location>
        <begin position="5"/>
        <end position="84"/>
    </location>
</feature>
<keyword evidence="5" id="KW-1185">Reference proteome</keyword>
<organism evidence="4 5">
    <name type="scientific">Dactylonectria macrodidyma</name>
    <dbReference type="NCBI Taxonomy" id="307937"/>
    <lineage>
        <taxon>Eukaryota</taxon>
        <taxon>Fungi</taxon>
        <taxon>Dikarya</taxon>
        <taxon>Ascomycota</taxon>
        <taxon>Pezizomycotina</taxon>
        <taxon>Sordariomycetes</taxon>
        <taxon>Hypocreomycetidae</taxon>
        <taxon>Hypocreales</taxon>
        <taxon>Nectriaceae</taxon>
        <taxon>Dactylonectria</taxon>
    </lineage>
</organism>